<protein>
    <submittedName>
        <fullName evidence="1">Uncharacterized protein</fullName>
    </submittedName>
</protein>
<reference evidence="1" key="1">
    <citation type="journal article" date="2021" name="Proc. Natl. Acad. Sci. U.S.A.">
        <title>A Catalog of Tens of Thousands of Viruses from Human Metagenomes Reveals Hidden Associations with Chronic Diseases.</title>
        <authorList>
            <person name="Tisza M.J."/>
            <person name="Buck C.B."/>
        </authorList>
    </citation>
    <scope>NUCLEOTIDE SEQUENCE</scope>
    <source>
        <strain evidence="1">Ctn8H20</strain>
    </source>
</reference>
<dbReference type="EMBL" id="BK015645">
    <property type="protein sequence ID" value="DAE17726.1"/>
    <property type="molecule type" value="Genomic_DNA"/>
</dbReference>
<organism evidence="1">
    <name type="scientific">Myoviridae sp. ctn8H20</name>
    <dbReference type="NCBI Taxonomy" id="2825169"/>
    <lineage>
        <taxon>Viruses</taxon>
        <taxon>Duplodnaviria</taxon>
        <taxon>Heunggongvirae</taxon>
        <taxon>Uroviricota</taxon>
        <taxon>Caudoviricetes</taxon>
    </lineage>
</organism>
<name>A0A8S5QEL1_9CAUD</name>
<evidence type="ECO:0000313" key="1">
    <source>
        <dbReference type="EMBL" id="DAE17726.1"/>
    </source>
</evidence>
<accession>A0A8S5QEL1</accession>
<proteinExistence type="predicted"/>
<sequence>MITLKFKYSVENEEINNRISSFQRQYSSCLHFFFNRYVENQKVSEIELRNLSKSLNHIELLDSWFIQCSIKEAKQLYENRKSLNSLDDSKKFKLIFGGKNLFSKRTKGLISKEEFKNQRLNPLYSIGEADKISNRKFRIQSSLDEICFQPNRKEHFILKLKGVKGNRLFTLKKLYELQCKKDITISYKLSKEHLYLSFEEEKLSTFKSKKIENRILALDLNPNYIGWSIIDWKSSNEFNVVSKGVFNLSRLNKKTSNKKKFENLEISKNLISKAIHYQCSIVSMENLSIESSDKGKGKFFNKLCNNDWLRTALRNNLLKRCNLFGIKFLEVRPEYSSFIGNFLFRNLNLPDMILASIELSRRAFEFYNQYISKKLKIQKNIIQPNLLDFKILYVKSLEEFGLQDVYKDLVELYYFLKKSKIMYRLSVQPWSEQFSRCFSRQSLVFKLEI</sequence>